<dbReference type="OrthoDB" id="1856718at2759"/>
<evidence type="ECO:0000259" key="2">
    <source>
        <dbReference type="PROSITE" id="PS50902"/>
    </source>
</evidence>
<dbReference type="PROSITE" id="PS51384">
    <property type="entry name" value="FAD_FR"/>
    <property type="match status" value="1"/>
</dbReference>
<dbReference type="InterPro" id="IPR017938">
    <property type="entry name" value="Riboflavin_synthase-like_b-brl"/>
</dbReference>
<dbReference type="Proteomes" id="UP000002313">
    <property type="component" value="Chromosome V"/>
</dbReference>
<evidence type="ECO:0000256" key="1">
    <source>
        <dbReference type="ARBA" id="ARBA00022630"/>
    </source>
</evidence>
<dbReference type="InterPro" id="IPR023173">
    <property type="entry name" value="NADPH_Cyt_P450_Rdtase_alpha"/>
</dbReference>
<evidence type="ECO:0000259" key="3">
    <source>
        <dbReference type="PROSITE" id="PS51384"/>
    </source>
</evidence>
<reference evidence="4 5" key="2">
    <citation type="journal article" date="2012" name="Proc. Natl. Acad. Sci. U.S.A.">
        <title>Gain and loss of multiple functionally related, horizontally transferred genes in the reduced genomes of two microsporidian parasites.</title>
        <authorList>
            <person name="Pombert J.-F."/>
            <person name="Selman M."/>
            <person name="Burki F."/>
            <person name="Bardell F.T."/>
            <person name="Farinelli L."/>
            <person name="Solter L.F."/>
            <person name="Whitman D.W."/>
            <person name="Weiss L.M."/>
            <person name="Corradi N."/>
            <person name="Keeling P.J."/>
        </authorList>
    </citation>
    <scope>NUCLEOTIDE SEQUENCE [LARGE SCALE GENOMIC DNA]</scope>
    <source>
        <strain evidence="4 5">ATCC 50506</strain>
    </source>
</reference>
<sequence>MIPILYGSQTGTSIYVSNLIERALLYGYDPKTIYNLDCFFNSRDQENLSSVMEMDLFDIEKILDIDFIIFVCSTHGDGTEPFNMTKFWSFLSNSDLPGNLLSHLNFAVFGLGDSSYEKFNYCSKKLFNRLRMLGAKPVVRRGDGNAQDKEGFLSDLRPWLLELMAHFDPLKIKHIDILSLKPEKYTSRLVGKRLLTPEGHFQKIIELVFEIPEYKEFSPGDCLSFCPENYNYKEFMKYNGMEEDVDGISSSLMMKHSIDFNSQPHQPFFFALRYFLDRKGGIEDEVLLKIEEIAQDYDLYYEYIVKPKRTIFEVLQELRVKVDARFLKKFVPTIYPRFFSVTKKKGLYHVTVAVVNYKTILSQPRRGVCSEYLMGLSLNDKVPIGIGRSNLYFGSNKLLFICTGTGITLPRACINEFKDKEIVVFYGFRYRDRDFLYSDEWNCKNVRMLTAASRDDKMYVQDVFNRNPIEDIDEYLIFVSGNSRLNKEVRKLFQKLYGRTIAFQSETW</sequence>
<dbReference type="VEuPathDB" id="MicrosporidiaDB:Eint_050210"/>
<dbReference type="GeneID" id="9699142"/>
<dbReference type="InterPro" id="IPR017927">
    <property type="entry name" value="FAD-bd_FR_type"/>
</dbReference>
<dbReference type="SUPFAM" id="SSF63380">
    <property type="entry name" value="Riboflavin synthase domain-like"/>
    <property type="match status" value="1"/>
</dbReference>
<dbReference type="SUPFAM" id="SSF52218">
    <property type="entry name" value="Flavoproteins"/>
    <property type="match status" value="1"/>
</dbReference>
<protein>
    <submittedName>
        <fullName evidence="4">NADPH cytochrome P450 reductase</fullName>
    </submittedName>
</protein>
<dbReference type="Pfam" id="PF00258">
    <property type="entry name" value="Flavodoxin_1"/>
    <property type="match status" value="1"/>
</dbReference>
<proteinExistence type="predicted"/>
<keyword evidence="5" id="KW-1185">Reference proteome</keyword>
<organism evidence="4 5">
    <name type="scientific">Encephalitozoon intestinalis (strain ATCC 50506)</name>
    <name type="common">Microsporidian parasite</name>
    <name type="synonym">Septata intestinalis</name>
    <dbReference type="NCBI Taxonomy" id="876142"/>
    <lineage>
        <taxon>Eukaryota</taxon>
        <taxon>Fungi</taxon>
        <taxon>Fungi incertae sedis</taxon>
        <taxon>Microsporidia</taxon>
        <taxon>Unikaryonidae</taxon>
        <taxon>Encephalitozoon</taxon>
    </lineage>
</organism>
<gene>
    <name evidence="4" type="ORF">Eint_050210</name>
</gene>
<dbReference type="Gene3D" id="3.40.50.80">
    <property type="entry name" value="Nucleotide-binding domain of ferredoxin-NADP reductase (FNR) module"/>
    <property type="match status" value="1"/>
</dbReference>
<name>E0S742_ENCIT</name>
<dbReference type="PROSITE" id="PS50902">
    <property type="entry name" value="FLAVODOXIN_LIKE"/>
    <property type="match status" value="1"/>
</dbReference>
<dbReference type="EMBL" id="CP001946">
    <property type="protein sequence ID" value="ADM11470.1"/>
    <property type="molecule type" value="Genomic_DNA"/>
</dbReference>
<reference evidence="4 5" key="1">
    <citation type="journal article" date="2010" name="Nat. Commun.">
        <title>The complete sequence of the smallest known nuclear genome from the microsporidian Encephalitozoon intestinalis.</title>
        <authorList>
            <person name="Corradi N."/>
            <person name="Pombert J.-F."/>
            <person name="Farinelli L."/>
            <person name="Didier E.S."/>
            <person name="Keeling P.J."/>
        </authorList>
    </citation>
    <scope>NUCLEOTIDE SEQUENCE [LARGE SCALE GENOMIC DNA]</scope>
    <source>
        <strain evidence="4 5">ATCC 50506</strain>
    </source>
</reference>
<dbReference type="PANTHER" id="PTHR19384">
    <property type="entry name" value="NITRIC OXIDE SYNTHASE-RELATED"/>
    <property type="match status" value="1"/>
</dbReference>
<dbReference type="PANTHER" id="PTHR19384:SF10">
    <property type="entry name" value="NADPH-DEPENDENT DIFLAVIN OXIDOREDUCTASE 1"/>
    <property type="match status" value="1"/>
</dbReference>
<dbReference type="InterPro" id="IPR029039">
    <property type="entry name" value="Flavoprotein-like_sf"/>
</dbReference>
<dbReference type="GO" id="GO:0010181">
    <property type="term" value="F:FMN binding"/>
    <property type="evidence" value="ECO:0007669"/>
    <property type="project" value="InterPro"/>
</dbReference>
<keyword evidence="1" id="KW-0285">Flavoprotein</keyword>
<dbReference type="HOGENOM" id="CLU_001570_17_6_1"/>
<dbReference type="InterPro" id="IPR039261">
    <property type="entry name" value="FNR_nucleotide-bd"/>
</dbReference>
<feature type="domain" description="FAD-binding FR-type" evidence="3">
    <location>
        <begin position="182"/>
        <end position="395"/>
    </location>
</feature>
<dbReference type="GO" id="GO:0050660">
    <property type="term" value="F:flavin adenine dinucleotide binding"/>
    <property type="evidence" value="ECO:0007669"/>
    <property type="project" value="TreeGrafter"/>
</dbReference>
<dbReference type="Gene3D" id="2.40.30.10">
    <property type="entry name" value="Translation factors"/>
    <property type="match status" value="1"/>
</dbReference>
<evidence type="ECO:0000313" key="4">
    <source>
        <dbReference type="EMBL" id="ADM11470.1"/>
    </source>
</evidence>
<dbReference type="InterPro" id="IPR008254">
    <property type="entry name" value="Flavodoxin/NO_synth"/>
</dbReference>
<dbReference type="KEGG" id="ein:Eint_050210"/>
<dbReference type="SUPFAM" id="SSF52343">
    <property type="entry name" value="Ferredoxin reductase-like, C-terminal NADP-linked domain"/>
    <property type="match status" value="1"/>
</dbReference>
<accession>E0S742</accession>
<dbReference type="Gene3D" id="3.40.50.360">
    <property type="match status" value="1"/>
</dbReference>
<dbReference type="PRINTS" id="PR00369">
    <property type="entry name" value="FLAVODOXIN"/>
</dbReference>
<dbReference type="RefSeq" id="XP_003072830.1">
    <property type="nucleotide sequence ID" value="XM_003072784.1"/>
</dbReference>
<dbReference type="Gene3D" id="1.20.990.10">
    <property type="entry name" value="NADPH-cytochrome p450 Reductase, Chain A, domain 3"/>
    <property type="match status" value="1"/>
</dbReference>
<dbReference type="Pfam" id="PF00175">
    <property type="entry name" value="NAD_binding_1"/>
    <property type="match status" value="1"/>
</dbReference>
<dbReference type="GO" id="GO:0016491">
    <property type="term" value="F:oxidoreductase activity"/>
    <property type="evidence" value="ECO:0007669"/>
    <property type="project" value="InterPro"/>
</dbReference>
<dbReference type="InterPro" id="IPR001094">
    <property type="entry name" value="Flavdoxin-like"/>
</dbReference>
<feature type="domain" description="Flavodoxin-like" evidence="2">
    <location>
        <begin position="2"/>
        <end position="164"/>
    </location>
</feature>
<evidence type="ECO:0000313" key="5">
    <source>
        <dbReference type="Proteomes" id="UP000002313"/>
    </source>
</evidence>
<dbReference type="GO" id="GO:0005829">
    <property type="term" value="C:cytosol"/>
    <property type="evidence" value="ECO:0007669"/>
    <property type="project" value="TreeGrafter"/>
</dbReference>
<dbReference type="AlphaFoldDB" id="E0S742"/>
<dbReference type="InterPro" id="IPR001433">
    <property type="entry name" value="OxRdtase_FAD/NAD-bd"/>
</dbReference>